<protein>
    <recommendedName>
        <fullName evidence="2">Protein kinase domain-containing protein</fullName>
    </recommendedName>
</protein>
<dbReference type="Gene3D" id="3.30.450.40">
    <property type="match status" value="1"/>
</dbReference>
<dbReference type="EMBL" id="JALJOT010000008">
    <property type="protein sequence ID" value="KAK9908248.1"/>
    <property type="molecule type" value="Genomic_DNA"/>
</dbReference>
<dbReference type="PROSITE" id="PS50011">
    <property type="entry name" value="PROTEIN_KINASE_DOM"/>
    <property type="match status" value="1"/>
</dbReference>
<sequence length="742" mass="81408">MGGVLACSRAPVEKDDADGVSLRSCSTQHTIDPDRSSTGRVSHFTERIPARSIDWGGPSTGVKVADMELATLPRELESGVVEWEHPYEWHRHGPPIPPCQEDRMTTVRAIVPGGYADPPHYPKLGPLLDLACKIFGTESAGVTIMDDRRMFIVEARGKMPLGRVNEDWSSGFCCWSTTGSHPSVLTVEDSHNDARFQRSKVVTGGLKLRFYMGAPLVASNGHRIGVFCIMDPKPRKVDATSAQILSNIAELATRELEKKWAMQLERACLDHVLRSLDCYDQGFLFVEASQAVWQILHVSPAAAQETGLPEGTHDNMAFWDMFEFENGMEGAMQEFRAAAQRCKPFTMAGVRLKKRGEDGEPSAGLWDLSFRPASKDTLSQADCAPVGIPCTLPGQLPGAIAALSMFFVQVEASYEDAHEIAAPSSDFPACAPKHLPFQDLELGPLICKEDRVRFYRGTHHGREVVLKIIDKAKEGNCDEDTLALTGAVTTRLRHPCIVRVLAHCVTDGGAGVKPWDSALSQQGARYDNACWMLLEYCDRGTLLDAVEQGWFLRGGAADADPDMAAIKTAALQIATGMAYLHGRDLIHGNLNSESVWLTSAEAQSSSSAKGSQQQPRARGAFNCKVGNFALARETILARLGMDSYASISHYPPELLKDKTITKAADCYAFGILMWEMYTSTCAWLNMSHAQVVRAVLTKRKLAWPSDVPDAYRELACACMAYDLEDRPAMSQVVERLHAMGIQ</sequence>
<dbReference type="InterPro" id="IPR000719">
    <property type="entry name" value="Prot_kinase_dom"/>
</dbReference>
<dbReference type="Proteomes" id="UP001491310">
    <property type="component" value="Unassembled WGS sequence"/>
</dbReference>
<dbReference type="InterPro" id="IPR051681">
    <property type="entry name" value="Ser/Thr_Kinases-Pseudokinases"/>
</dbReference>
<evidence type="ECO:0000256" key="1">
    <source>
        <dbReference type="ARBA" id="ARBA00023170"/>
    </source>
</evidence>
<reference evidence="3 4" key="1">
    <citation type="journal article" date="2024" name="Nat. Commun.">
        <title>Phylogenomics reveals the evolutionary origins of lichenization in chlorophyte algae.</title>
        <authorList>
            <person name="Puginier C."/>
            <person name="Libourel C."/>
            <person name="Otte J."/>
            <person name="Skaloud P."/>
            <person name="Haon M."/>
            <person name="Grisel S."/>
            <person name="Petersen M."/>
            <person name="Berrin J.G."/>
            <person name="Delaux P.M."/>
            <person name="Dal Grande F."/>
            <person name="Keller J."/>
        </authorList>
    </citation>
    <scope>NUCLEOTIDE SEQUENCE [LARGE SCALE GENOMIC DNA]</scope>
    <source>
        <strain evidence="3 4">SAG 216-7</strain>
    </source>
</reference>
<evidence type="ECO:0000259" key="2">
    <source>
        <dbReference type="PROSITE" id="PS50011"/>
    </source>
</evidence>
<gene>
    <name evidence="3" type="ORF">WJX75_004806</name>
</gene>
<evidence type="ECO:0000313" key="3">
    <source>
        <dbReference type="EMBL" id="KAK9908248.1"/>
    </source>
</evidence>
<keyword evidence="4" id="KW-1185">Reference proteome</keyword>
<dbReference type="PANTHER" id="PTHR44329:SF214">
    <property type="entry name" value="PROTEIN KINASE DOMAIN-CONTAINING PROTEIN"/>
    <property type="match status" value="1"/>
</dbReference>
<dbReference type="PANTHER" id="PTHR44329">
    <property type="entry name" value="SERINE/THREONINE-PROTEIN KINASE TNNI3K-RELATED"/>
    <property type="match status" value="1"/>
</dbReference>
<dbReference type="InterPro" id="IPR001245">
    <property type="entry name" value="Ser-Thr/Tyr_kinase_cat_dom"/>
</dbReference>
<accession>A0ABR2YMX7</accession>
<dbReference type="Pfam" id="PF07714">
    <property type="entry name" value="PK_Tyr_Ser-Thr"/>
    <property type="match status" value="1"/>
</dbReference>
<name>A0ABR2YMX7_9CHLO</name>
<feature type="domain" description="Protein kinase" evidence="2">
    <location>
        <begin position="440"/>
        <end position="740"/>
    </location>
</feature>
<evidence type="ECO:0000313" key="4">
    <source>
        <dbReference type="Proteomes" id="UP001491310"/>
    </source>
</evidence>
<keyword evidence="1" id="KW-0675">Receptor</keyword>
<dbReference type="Gene3D" id="1.10.510.10">
    <property type="entry name" value="Transferase(Phosphotransferase) domain 1"/>
    <property type="match status" value="1"/>
</dbReference>
<dbReference type="InterPro" id="IPR011009">
    <property type="entry name" value="Kinase-like_dom_sf"/>
</dbReference>
<comment type="caution">
    <text evidence="3">The sequence shown here is derived from an EMBL/GenBank/DDBJ whole genome shotgun (WGS) entry which is preliminary data.</text>
</comment>
<dbReference type="InterPro" id="IPR029016">
    <property type="entry name" value="GAF-like_dom_sf"/>
</dbReference>
<dbReference type="Pfam" id="PF01590">
    <property type="entry name" value="GAF"/>
    <property type="match status" value="1"/>
</dbReference>
<dbReference type="SUPFAM" id="SSF56112">
    <property type="entry name" value="Protein kinase-like (PK-like)"/>
    <property type="match status" value="1"/>
</dbReference>
<dbReference type="InterPro" id="IPR003018">
    <property type="entry name" value="GAF"/>
</dbReference>
<organism evidence="3 4">
    <name type="scientific">Coccomyxa subellipsoidea</name>
    <dbReference type="NCBI Taxonomy" id="248742"/>
    <lineage>
        <taxon>Eukaryota</taxon>
        <taxon>Viridiplantae</taxon>
        <taxon>Chlorophyta</taxon>
        <taxon>core chlorophytes</taxon>
        <taxon>Trebouxiophyceae</taxon>
        <taxon>Trebouxiophyceae incertae sedis</taxon>
        <taxon>Coccomyxaceae</taxon>
        <taxon>Coccomyxa</taxon>
    </lineage>
</organism>
<proteinExistence type="predicted"/>
<dbReference type="SUPFAM" id="SSF55781">
    <property type="entry name" value="GAF domain-like"/>
    <property type="match status" value="1"/>
</dbReference>